<gene>
    <name evidence="2" type="ORF">FSB_LOCUS2365</name>
</gene>
<keyword evidence="1" id="KW-0472">Membrane</keyword>
<evidence type="ECO:0000256" key="1">
    <source>
        <dbReference type="SAM" id="Phobius"/>
    </source>
</evidence>
<dbReference type="PANTHER" id="PTHR33825">
    <property type="entry name" value="CHITINASE-LIKE PROTEIN"/>
    <property type="match status" value="1"/>
</dbReference>
<evidence type="ECO:0000313" key="2">
    <source>
        <dbReference type="EMBL" id="SPC74483.1"/>
    </source>
</evidence>
<dbReference type="AlphaFoldDB" id="A0A2N9EI68"/>
<sequence length="213" mass="23067">MQKAVDIHNGMLGRSSSLPLWNSLRVTVKAGRRRPFGFDGQRSASIAVAMAVAGNGSNSRLRVMGFPSPNWNQSPSTVSVSVTAPPPIQVVLKPSPQLGLLSLLFVLSMALGSIFILAIISIPTMNAFTRLAASMNKLSKVVSEEVPGTLSSLKLSGFEINDLTQQLTNLSNIHFLLLAWVFKAKNFWNSVPKQSQTQISPISLEEDYAMAEI</sequence>
<feature type="transmembrane region" description="Helical" evidence="1">
    <location>
        <begin position="100"/>
        <end position="120"/>
    </location>
</feature>
<dbReference type="EMBL" id="OIVN01000113">
    <property type="protein sequence ID" value="SPC74483.1"/>
    <property type="molecule type" value="Genomic_DNA"/>
</dbReference>
<dbReference type="PANTHER" id="PTHR33825:SF4">
    <property type="entry name" value="OS05G0137600 PROTEIN"/>
    <property type="match status" value="1"/>
</dbReference>
<protein>
    <submittedName>
        <fullName evidence="2">Uncharacterized protein</fullName>
    </submittedName>
</protein>
<name>A0A2N9EI68_FAGSY</name>
<proteinExistence type="predicted"/>
<accession>A0A2N9EI68</accession>
<keyword evidence="1" id="KW-1133">Transmembrane helix</keyword>
<reference evidence="2" key="1">
    <citation type="submission" date="2018-02" db="EMBL/GenBank/DDBJ databases">
        <authorList>
            <person name="Cohen D.B."/>
            <person name="Kent A.D."/>
        </authorList>
    </citation>
    <scope>NUCLEOTIDE SEQUENCE</scope>
</reference>
<keyword evidence="1" id="KW-0812">Transmembrane</keyword>
<organism evidence="2">
    <name type="scientific">Fagus sylvatica</name>
    <name type="common">Beechnut</name>
    <dbReference type="NCBI Taxonomy" id="28930"/>
    <lineage>
        <taxon>Eukaryota</taxon>
        <taxon>Viridiplantae</taxon>
        <taxon>Streptophyta</taxon>
        <taxon>Embryophyta</taxon>
        <taxon>Tracheophyta</taxon>
        <taxon>Spermatophyta</taxon>
        <taxon>Magnoliopsida</taxon>
        <taxon>eudicotyledons</taxon>
        <taxon>Gunneridae</taxon>
        <taxon>Pentapetalae</taxon>
        <taxon>rosids</taxon>
        <taxon>fabids</taxon>
        <taxon>Fagales</taxon>
        <taxon>Fagaceae</taxon>
        <taxon>Fagus</taxon>
    </lineage>
</organism>